<feature type="compositionally biased region" description="Basic and acidic residues" evidence="2">
    <location>
        <begin position="154"/>
        <end position="168"/>
    </location>
</feature>
<dbReference type="CDD" id="cd05911">
    <property type="entry name" value="Firefly_Luc_like"/>
    <property type="match status" value="1"/>
</dbReference>
<dbReference type="InterPro" id="IPR000873">
    <property type="entry name" value="AMP-dep_synth/lig_dom"/>
</dbReference>
<keyword evidence="6" id="KW-1185">Reference proteome</keyword>
<feature type="region of interest" description="Disordered" evidence="2">
    <location>
        <begin position="149"/>
        <end position="168"/>
    </location>
</feature>
<feature type="domain" description="AMP-dependent synthetase/ligase" evidence="3">
    <location>
        <begin position="29"/>
        <end position="422"/>
    </location>
</feature>
<dbReference type="Proteomes" id="UP001174694">
    <property type="component" value="Unassembled WGS sequence"/>
</dbReference>
<protein>
    <submittedName>
        <fullName evidence="5">4-coumarate--CoA ligase-like 7</fullName>
    </submittedName>
</protein>
<reference evidence="5" key="1">
    <citation type="submission" date="2022-07" db="EMBL/GenBank/DDBJ databases">
        <title>Fungi with potential for degradation of polypropylene.</title>
        <authorList>
            <person name="Gostincar C."/>
        </authorList>
    </citation>
    <scope>NUCLEOTIDE SEQUENCE</scope>
    <source>
        <strain evidence="5">EXF-13308</strain>
    </source>
</reference>
<comment type="caution">
    <text evidence="5">The sequence shown here is derived from an EMBL/GenBank/DDBJ whole genome shotgun (WGS) entry which is preliminary data.</text>
</comment>
<dbReference type="InterPro" id="IPR045851">
    <property type="entry name" value="AMP-bd_C_sf"/>
</dbReference>
<dbReference type="InterPro" id="IPR042099">
    <property type="entry name" value="ANL_N_sf"/>
</dbReference>
<dbReference type="Pfam" id="PF00501">
    <property type="entry name" value="AMP-binding"/>
    <property type="match status" value="1"/>
</dbReference>
<evidence type="ECO:0000259" key="3">
    <source>
        <dbReference type="Pfam" id="PF00501"/>
    </source>
</evidence>
<dbReference type="FunFam" id="3.30.300.30:FF:000007">
    <property type="entry name" value="4-coumarate--CoA ligase 2"/>
    <property type="match status" value="1"/>
</dbReference>
<dbReference type="GO" id="GO:0016405">
    <property type="term" value="F:CoA-ligase activity"/>
    <property type="evidence" value="ECO:0007669"/>
    <property type="project" value="TreeGrafter"/>
</dbReference>
<dbReference type="PROSITE" id="PS00455">
    <property type="entry name" value="AMP_BINDING"/>
    <property type="match status" value="1"/>
</dbReference>
<dbReference type="AlphaFoldDB" id="A0AA38RSF6"/>
<dbReference type="Pfam" id="PF13193">
    <property type="entry name" value="AMP-binding_C"/>
    <property type="match status" value="1"/>
</dbReference>
<dbReference type="SUPFAM" id="SSF56801">
    <property type="entry name" value="Acetyl-CoA synthetase-like"/>
    <property type="match status" value="1"/>
</dbReference>
<gene>
    <name evidence="5" type="ORF">NKR23_g1500</name>
</gene>
<dbReference type="PANTHER" id="PTHR24096">
    <property type="entry name" value="LONG-CHAIN-FATTY-ACID--COA LIGASE"/>
    <property type="match status" value="1"/>
</dbReference>
<evidence type="ECO:0000313" key="5">
    <source>
        <dbReference type="EMBL" id="KAJ9156469.1"/>
    </source>
</evidence>
<keyword evidence="5" id="KW-0436">Ligase</keyword>
<comment type="similarity">
    <text evidence="1">Belongs to the ATP-dependent AMP-binding enzyme family.</text>
</comment>
<organism evidence="5 6">
    <name type="scientific">Pleurostoma richardsiae</name>
    <dbReference type="NCBI Taxonomy" id="41990"/>
    <lineage>
        <taxon>Eukaryota</taxon>
        <taxon>Fungi</taxon>
        <taxon>Dikarya</taxon>
        <taxon>Ascomycota</taxon>
        <taxon>Pezizomycotina</taxon>
        <taxon>Sordariomycetes</taxon>
        <taxon>Sordariomycetidae</taxon>
        <taxon>Calosphaeriales</taxon>
        <taxon>Pleurostomataceae</taxon>
        <taxon>Pleurostoma</taxon>
    </lineage>
</organism>
<dbReference type="EMBL" id="JANBVO010000002">
    <property type="protein sequence ID" value="KAJ9156469.1"/>
    <property type="molecule type" value="Genomic_DNA"/>
</dbReference>
<name>A0AA38RSF6_9PEZI</name>
<dbReference type="InterPro" id="IPR025110">
    <property type="entry name" value="AMP-bd_C"/>
</dbReference>
<evidence type="ECO:0000313" key="6">
    <source>
        <dbReference type="Proteomes" id="UP001174694"/>
    </source>
</evidence>
<dbReference type="PANTHER" id="PTHR24096:SF424">
    <property type="entry name" value="ACETYL-COA SYNTHETASE-LIKE PROTEIN-RELATED"/>
    <property type="match status" value="1"/>
</dbReference>
<evidence type="ECO:0000256" key="1">
    <source>
        <dbReference type="ARBA" id="ARBA00006432"/>
    </source>
</evidence>
<dbReference type="Gene3D" id="3.30.300.30">
    <property type="match status" value="1"/>
</dbReference>
<dbReference type="Gene3D" id="3.40.50.12780">
    <property type="entry name" value="N-terminal domain of ligase-like"/>
    <property type="match status" value="1"/>
</dbReference>
<evidence type="ECO:0000256" key="2">
    <source>
        <dbReference type="SAM" id="MobiDB-lite"/>
    </source>
</evidence>
<feature type="domain" description="AMP-binding enzyme C-terminal" evidence="4">
    <location>
        <begin position="480"/>
        <end position="555"/>
    </location>
</feature>
<proteinExistence type="inferred from homology"/>
<sequence length="580" mass="64107">MTINSRWEIPIPRCSLQQWVFDSSRGPLPDRKVFIDADRPETHYLTLEDHRLLSKRIALGLQDAGLRNGDRVLLYSGNNVYFPSIFLGILMAGGVFTGANPGFTARELAYQLQDSAASFMLAAEGSLDTALDAAQEVGLPRQRVYIFDSTSNPRGDEPLPGHQGERNGSKHWTQLLSGNRPRAAQWDWLEPADPDNTTCCLNYSSGTTGVPKGVEISHRSYVANGTQVVHVGGDNPEVIALRARAKGLCFLPMYHAYAQTYFVANFTRMGIPVFVMPQFNFEKMLQHIQRFKITSLTCVPPIVVALAKHPLTKRYDLSSIESLGCGAAPLAAEVGTEVEKLFPERDVIVRQGWGMTEVTCTCMSWDPTPSHLPEARSSGGVGELMPNCSARIMELDGETEILESNKPGELWVTGPTLMRGYWRKPKATQETTSVDTDGTRWLKTGDIAYVEDYGPGAIFHIVDRLKELIKVKGHQVAPAELEAVLLERPDVADVAVVGVTIKGQELPRAYIVRVAGAAASEREISKWIEGKVARYKQLRGGVSFIDCIPKNPSGKILRKLLRERAQQEVGDRRPPESRLA</sequence>
<evidence type="ECO:0000259" key="4">
    <source>
        <dbReference type="Pfam" id="PF13193"/>
    </source>
</evidence>
<dbReference type="InterPro" id="IPR020845">
    <property type="entry name" value="AMP-binding_CS"/>
</dbReference>
<accession>A0AA38RSF6</accession>